<evidence type="ECO:0000256" key="21">
    <source>
        <dbReference type="ARBA" id="ARBA00023211"/>
    </source>
</evidence>
<dbReference type="GO" id="GO:0005524">
    <property type="term" value="F:ATP binding"/>
    <property type="evidence" value="ECO:0007669"/>
    <property type="project" value="UniProtKB-UniRule"/>
</dbReference>
<evidence type="ECO:0000313" key="30">
    <source>
        <dbReference type="Proteomes" id="UP000038040"/>
    </source>
</evidence>
<feature type="domain" description="ATP-grasp" evidence="28">
    <location>
        <begin position="115"/>
        <end position="320"/>
    </location>
</feature>
<keyword evidence="31" id="KW-1185">Reference proteome</keyword>
<evidence type="ECO:0000256" key="16">
    <source>
        <dbReference type="ARBA" id="ARBA00022679"/>
    </source>
</evidence>
<dbReference type="InterPro" id="IPR010918">
    <property type="entry name" value="PurM-like_C_dom"/>
</dbReference>
<evidence type="ECO:0000256" key="18">
    <source>
        <dbReference type="ARBA" id="ARBA00022741"/>
    </source>
</evidence>
<dbReference type="Gene3D" id="3.30.1490.20">
    <property type="entry name" value="ATP-grasp fold, A domain"/>
    <property type="match status" value="1"/>
</dbReference>
<comment type="catalytic activity">
    <reaction evidence="26">
        <text>2-formamido-N(1)-(5-O-phospho-beta-D-ribosyl)acetamidine + ATP = 5-amino-1-(5-phospho-beta-D-ribosyl)imidazole + ADP + phosphate + H(+)</text>
        <dbReference type="Rhea" id="RHEA:23032"/>
        <dbReference type="ChEBI" id="CHEBI:15378"/>
        <dbReference type="ChEBI" id="CHEBI:30616"/>
        <dbReference type="ChEBI" id="CHEBI:43474"/>
        <dbReference type="ChEBI" id="CHEBI:137981"/>
        <dbReference type="ChEBI" id="CHEBI:147287"/>
        <dbReference type="ChEBI" id="CHEBI:456216"/>
        <dbReference type="EC" id="6.3.3.1"/>
    </reaction>
</comment>
<dbReference type="Proteomes" id="UP000038040">
    <property type="component" value="Unplaced"/>
</dbReference>
<evidence type="ECO:0000256" key="12">
    <source>
        <dbReference type="ARBA" id="ARBA00020367"/>
    </source>
</evidence>
<evidence type="ECO:0000313" key="31">
    <source>
        <dbReference type="Proteomes" id="UP000274756"/>
    </source>
</evidence>
<keyword evidence="22" id="KW-0511">Multifunctional enzyme</keyword>
<dbReference type="SUPFAM" id="SSF55326">
    <property type="entry name" value="PurM N-terminal domain-like"/>
    <property type="match status" value="1"/>
</dbReference>
<dbReference type="AlphaFoldDB" id="A0A0N4UGE4"/>
<evidence type="ECO:0000256" key="27">
    <source>
        <dbReference type="PROSITE-ProRule" id="PRU00409"/>
    </source>
</evidence>
<evidence type="ECO:0000256" key="15">
    <source>
        <dbReference type="ARBA" id="ARBA00022598"/>
    </source>
</evidence>
<keyword evidence="16" id="KW-0808">Transferase</keyword>
<dbReference type="PANTHER" id="PTHR10520">
    <property type="entry name" value="TRIFUNCTIONAL PURINE BIOSYNTHETIC PROTEIN ADENOSINE-3-RELATED"/>
    <property type="match status" value="1"/>
</dbReference>
<dbReference type="SUPFAM" id="SSF56059">
    <property type="entry name" value="Glutathione synthetase ATP-binding domain-like"/>
    <property type="match status" value="1"/>
</dbReference>
<evidence type="ECO:0000256" key="9">
    <source>
        <dbReference type="ARBA" id="ARBA00012254"/>
    </source>
</evidence>
<dbReference type="EC" id="2.1.2.2" evidence="9"/>
<dbReference type="GO" id="GO:0046084">
    <property type="term" value="P:adenine biosynthetic process"/>
    <property type="evidence" value="ECO:0007669"/>
    <property type="project" value="TreeGrafter"/>
</dbReference>
<comment type="similarity">
    <text evidence="5">In the N-terminal section; belongs to the GARS family.</text>
</comment>
<dbReference type="EMBL" id="UYYG01001187">
    <property type="protein sequence ID" value="VDN59700.1"/>
    <property type="molecule type" value="Genomic_DNA"/>
</dbReference>
<evidence type="ECO:0000256" key="13">
    <source>
        <dbReference type="ARBA" id="ARBA00021140"/>
    </source>
</evidence>
<dbReference type="GO" id="GO:0046872">
    <property type="term" value="F:metal ion binding"/>
    <property type="evidence" value="ECO:0007669"/>
    <property type="project" value="UniProtKB-KW"/>
</dbReference>
<dbReference type="Gene3D" id="3.30.1330.10">
    <property type="entry name" value="PurM-like, N-terminal domain"/>
    <property type="match status" value="1"/>
</dbReference>
<name>A0A0N4UGE4_DRAME</name>
<dbReference type="WBParaSite" id="DME_0000656201-mRNA-1">
    <property type="protein sequence ID" value="DME_0000656201-mRNA-1"/>
    <property type="gene ID" value="DME_0000656201"/>
</dbReference>
<evidence type="ECO:0000256" key="6">
    <source>
        <dbReference type="ARBA" id="ARBA00008630"/>
    </source>
</evidence>
<dbReference type="InterPro" id="IPR020561">
    <property type="entry name" value="PRibGlycinamid_synth_ATP-grasp"/>
</dbReference>
<dbReference type="GO" id="GO:0004644">
    <property type="term" value="F:phosphoribosylglycinamide formyltransferase activity"/>
    <property type="evidence" value="ECO:0007669"/>
    <property type="project" value="UniProtKB-EC"/>
</dbReference>
<dbReference type="SUPFAM" id="SSF52440">
    <property type="entry name" value="PreATP-grasp domain"/>
    <property type="match status" value="1"/>
</dbReference>
<dbReference type="PROSITE" id="PS50975">
    <property type="entry name" value="ATP_GRASP"/>
    <property type="match status" value="1"/>
</dbReference>
<comment type="similarity">
    <text evidence="6">In the C-terminal section; belongs to the GART family.</text>
</comment>
<evidence type="ECO:0000313" key="32">
    <source>
        <dbReference type="WBParaSite" id="DME_0000656201-mRNA-1"/>
    </source>
</evidence>
<keyword evidence="19" id="KW-0658">Purine biosynthesis</keyword>
<dbReference type="Pfam" id="PF02769">
    <property type="entry name" value="AIRS_C"/>
    <property type="match status" value="1"/>
</dbReference>
<evidence type="ECO:0000256" key="25">
    <source>
        <dbReference type="ARBA" id="ARBA00033093"/>
    </source>
</evidence>
<dbReference type="InterPro" id="IPR037123">
    <property type="entry name" value="PRibGlycinamide_synth_C_sf"/>
</dbReference>
<dbReference type="InterPro" id="IPR001555">
    <property type="entry name" value="GART_AS"/>
</dbReference>
<evidence type="ECO:0000256" key="3">
    <source>
        <dbReference type="ARBA" id="ARBA00005054"/>
    </source>
</evidence>
<evidence type="ECO:0000256" key="17">
    <source>
        <dbReference type="ARBA" id="ARBA00022723"/>
    </source>
</evidence>
<keyword evidence="14" id="KW-0963">Cytoplasm</keyword>
<dbReference type="CDD" id="cd02196">
    <property type="entry name" value="PurM"/>
    <property type="match status" value="1"/>
</dbReference>
<reference evidence="32" key="1">
    <citation type="submission" date="2017-02" db="UniProtKB">
        <authorList>
            <consortium name="WormBaseParasite"/>
        </authorList>
    </citation>
    <scope>IDENTIFICATION</scope>
</reference>
<accession>A0A0N4UGE4</accession>
<dbReference type="InterPro" id="IPR000115">
    <property type="entry name" value="PRibGlycinamide_synth"/>
</dbReference>
<dbReference type="SUPFAM" id="SSF53328">
    <property type="entry name" value="Formyltransferase"/>
    <property type="match status" value="1"/>
</dbReference>
<dbReference type="SUPFAM" id="SSF51246">
    <property type="entry name" value="Rudiment single hybrid motif"/>
    <property type="match status" value="1"/>
</dbReference>
<dbReference type="HAMAP" id="MF_01930">
    <property type="entry name" value="PurN"/>
    <property type="match status" value="1"/>
</dbReference>
<keyword evidence="21" id="KW-0464">Manganese</keyword>
<dbReference type="GO" id="GO:0004641">
    <property type="term" value="F:phosphoribosylformylglycinamidine cyclo-ligase activity"/>
    <property type="evidence" value="ECO:0007669"/>
    <property type="project" value="UniProtKB-EC"/>
</dbReference>
<keyword evidence="18 27" id="KW-0547">Nucleotide-binding</keyword>
<dbReference type="Gene3D" id="3.90.650.10">
    <property type="entry name" value="PurM-like C-terminal domain"/>
    <property type="match status" value="1"/>
</dbReference>
<comment type="subcellular location">
    <subcellularLocation>
        <location evidence="1">Cytoplasm</location>
    </subcellularLocation>
</comment>
<dbReference type="InterPro" id="IPR004607">
    <property type="entry name" value="GART"/>
</dbReference>
<keyword evidence="20 27" id="KW-0067">ATP-binding</keyword>
<evidence type="ECO:0000256" key="23">
    <source>
        <dbReference type="ARBA" id="ARBA00031908"/>
    </source>
</evidence>
<dbReference type="Gene3D" id="3.30.470.20">
    <property type="entry name" value="ATP-grasp fold, B domain"/>
    <property type="match status" value="1"/>
</dbReference>
<reference evidence="29 31" key="2">
    <citation type="submission" date="2018-11" db="EMBL/GenBank/DDBJ databases">
        <authorList>
            <consortium name="Pathogen Informatics"/>
        </authorList>
    </citation>
    <scope>NUCLEOTIDE SEQUENCE [LARGE SCALE GENOMIC DNA]</scope>
</reference>
<dbReference type="Gene3D" id="3.40.50.170">
    <property type="entry name" value="Formyl transferase, N-terminal domain"/>
    <property type="match status" value="1"/>
</dbReference>
<comment type="pathway">
    <text evidence="2">Purine metabolism; IMP biosynthesis via de novo pathway; 5-amino-1-(5-phospho-D-ribosyl)imidazole from N(2)-formyl-N(1)-(5-phospho-D-ribosyl)glycinamide: step 2/2.</text>
</comment>
<dbReference type="Proteomes" id="UP000274756">
    <property type="component" value="Unassembled WGS sequence"/>
</dbReference>
<dbReference type="PANTHER" id="PTHR10520:SF12">
    <property type="entry name" value="TRIFUNCTIONAL PURINE BIOSYNTHETIC PROTEIN ADENOSINE-3"/>
    <property type="match status" value="1"/>
</dbReference>
<dbReference type="PROSITE" id="PS00184">
    <property type="entry name" value="GARS"/>
    <property type="match status" value="1"/>
</dbReference>
<dbReference type="GO" id="GO:0004637">
    <property type="term" value="F:phosphoribosylamine-glycine ligase activity"/>
    <property type="evidence" value="ECO:0007669"/>
    <property type="project" value="UniProtKB-EC"/>
</dbReference>
<comment type="pathway">
    <text evidence="3">Purine metabolism; IMP biosynthesis via de novo pathway; N(2)-formyl-N(1)-(5-phospho-D-ribosyl)glycinamide from N(1)-(5-phospho-D-ribosyl)glycinamide (10-formyl THF route): step 1/1.</text>
</comment>
<dbReference type="SUPFAM" id="SSF56042">
    <property type="entry name" value="PurM C-terminal domain-like"/>
    <property type="match status" value="1"/>
</dbReference>
<dbReference type="Gene3D" id="3.40.50.20">
    <property type="match status" value="1"/>
</dbReference>
<dbReference type="FunFam" id="3.90.650.10:FF:000011">
    <property type="entry name" value="Phosphoribosylformylglycinamidine cyclo-ligase"/>
    <property type="match status" value="1"/>
</dbReference>
<evidence type="ECO:0000256" key="19">
    <source>
        <dbReference type="ARBA" id="ARBA00022755"/>
    </source>
</evidence>
<evidence type="ECO:0000256" key="5">
    <source>
        <dbReference type="ARBA" id="ARBA00007423"/>
    </source>
</evidence>
<dbReference type="Pfam" id="PF00551">
    <property type="entry name" value="Formyl_trans_N"/>
    <property type="match status" value="1"/>
</dbReference>
<evidence type="ECO:0000256" key="4">
    <source>
        <dbReference type="ARBA" id="ARBA00005174"/>
    </source>
</evidence>
<dbReference type="InterPro" id="IPR016188">
    <property type="entry name" value="PurM-like_N"/>
</dbReference>
<evidence type="ECO:0000313" key="29">
    <source>
        <dbReference type="EMBL" id="VDN59700.1"/>
    </source>
</evidence>
<evidence type="ECO:0000256" key="11">
    <source>
        <dbReference type="ARBA" id="ARBA00013255"/>
    </source>
</evidence>
<sequence length="941" mass="105121">MLKNLANKQQQKNSVLVLGSGGRESALCDKLSMSENIGKIFMYPGNGGSGFEIPEDLNDPTKILSFCNENRISLIVVGPEDLLYAGIVDDLSKYVPCFGPVRKAARLEWSKAYARTFMKEADIPSPDFRIFINDEGLEEFIRGLPWQGIAIKKSGLARGKGVIVTTDPEEALKTARRFLKEEQGKEESAIVLEEMLSGAEISAHFFVDGDNFAAMPLMRDYKRLLDGDAGENTGGMGAVGPLDQKYDEYLSEIQSIMAKTLARLRHNNIIYKGVLYLGLIITAQGIKMLEYNCRFGDPETQALVGLMKFDLYDVMMHCYTGQLHQGLSWSNDFVCAVVLTAKGYPHRNEKCICFAHNELRTRLVLNFFADIPTKSDDVTVYHAGTIRKGDKIYTNGGRILCVTGIGQRSSRVLKKVYDVTERIKFEGKFYRKDIGLLQSAISYEKSGVSIREGSRLIEMIKCFNLHDVNLASREKIANAMNDYTSIGQDLVAMCANDVLCRCAEPVAFLDYYATGGETAEMPGVYDDEHWDIAGICIGVRSKEWPLLPNIKSMKEGDKIIGIRSSGLHSNGFSLIRKIFADNDISYNDLCHWSESDRTYGEELLKPTRLYVNELLPLMKQNLILGSAHITGGGLSDNISRILPDHLKANIRCDSWRIPTLFNEIQKMGCVTPEEMFKVFNCGIGMVIIVAPRVTSIILSAFPHANDATIIGELTTRISGDPAVRLIGKDDLFREITGLNQGPRCRIAVLFSGEGTNMENLIHSSRRAGSCCQVVVVISDRINAAGNKRAQELGVIFKIIPYENAMNKEAHEAQFTKVLQDYNVDLIFLAGYIRILTPKFVNMWKDRIINLHPSLLPSFPGLHAVRDALNKGVKITGCTIHYVDEAIDSGRIIAQRSVEILENDDEENLHNRIKKVEHVLYPEIMHRLARNFCKSKSPAAFR</sequence>
<dbReference type="Pfam" id="PF00586">
    <property type="entry name" value="AIRS"/>
    <property type="match status" value="1"/>
</dbReference>
<keyword evidence="17" id="KW-0479">Metal-binding</keyword>
<dbReference type="UniPathway" id="UPA00074">
    <property type="reaction ID" value="UER00125"/>
</dbReference>
<dbReference type="Pfam" id="PF02844">
    <property type="entry name" value="GARS_N"/>
    <property type="match status" value="1"/>
</dbReference>
<dbReference type="InterPro" id="IPR020560">
    <property type="entry name" value="PRibGlycinamide_synth_C-dom"/>
</dbReference>
<dbReference type="Gene3D" id="3.90.600.10">
    <property type="entry name" value="Phosphoribosylglycinamide synthetase, C-terminal domain"/>
    <property type="match status" value="1"/>
</dbReference>
<evidence type="ECO:0000256" key="22">
    <source>
        <dbReference type="ARBA" id="ARBA00023268"/>
    </source>
</evidence>
<dbReference type="InterPro" id="IPR016185">
    <property type="entry name" value="PreATP-grasp_dom_sf"/>
</dbReference>
<evidence type="ECO:0000256" key="26">
    <source>
        <dbReference type="ARBA" id="ARBA00049057"/>
    </source>
</evidence>
<protein>
    <recommendedName>
        <fullName evidence="12">Phosphoribosylformylglycinamidine cyclo-ligase</fullName>
        <ecNumber evidence="9">2.1.2.2</ecNumber>
        <ecNumber evidence="10">6.3.3.1</ecNumber>
        <ecNumber evidence="11">6.3.4.13</ecNumber>
    </recommendedName>
    <alternativeName>
        <fullName evidence="24">AIR synthase</fullName>
    </alternativeName>
    <alternativeName>
        <fullName evidence="25">AIRS</fullName>
    </alternativeName>
    <alternativeName>
        <fullName evidence="23">Phosphoribosyl-aminoimidazole synthetase</fullName>
    </alternativeName>
    <alternativeName>
        <fullName evidence="13">Trifunctional purine biosynthetic protein adenosine-3</fullName>
    </alternativeName>
</protein>
<dbReference type="EC" id="6.3.4.13" evidence="11"/>
<dbReference type="InterPro" id="IPR020559">
    <property type="entry name" value="PRibGlycinamide_synth_CS"/>
</dbReference>
<dbReference type="InterPro" id="IPR013815">
    <property type="entry name" value="ATP_grasp_subdomain_1"/>
</dbReference>
<evidence type="ECO:0000259" key="28">
    <source>
        <dbReference type="PROSITE" id="PS50975"/>
    </source>
</evidence>
<comment type="pathway">
    <text evidence="4">Purine metabolism; IMP biosynthesis via de novo pathway; N(1)-(5-phospho-D-ribosyl)glycinamide from 5-phospho-alpha-D-ribose 1-diphosphate: step 2/2.</text>
</comment>
<dbReference type="SMART" id="SM01210">
    <property type="entry name" value="GARS_C"/>
    <property type="match status" value="1"/>
</dbReference>
<dbReference type="InterPro" id="IPR004733">
    <property type="entry name" value="PurM_cligase"/>
</dbReference>
<evidence type="ECO:0000256" key="8">
    <source>
        <dbReference type="ARBA" id="ARBA00010280"/>
    </source>
</evidence>
<dbReference type="InterPro" id="IPR036477">
    <property type="entry name" value="Formyl_transf_N_sf"/>
</dbReference>
<dbReference type="Pfam" id="PF02843">
    <property type="entry name" value="GARS_C"/>
    <property type="match status" value="1"/>
</dbReference>
<proteinExistence type="inferred from homology"/>
<evidence type="ECO:0000256" key="14">
    <source>
        <dbReference type="ARBA" id="ARBA00022490"/>
    </source>
</evidence>
<comment type="similarity">
    <text evidence="7">In the central section; belongs to the AIR synthase family.</text>
</comment>
<comment type="similarity">
    <text evidence="8">Belongs to the AIR synthase family.</text>
</comment>
<dbReference type="InterPro" id="IPR036676">
    <property type="entry name" value="PurM-like_C_sf"/>
</dbReference>
<dbReference type="InterPro" id="IPR036921">
    <property type="entry name" value="PurM-like_N_sf"/>
</dbReference>
<dbReference type="GO" id="GO:0005829">
    <property type="term" value="C:cytosol"/>
    <property type="evidence" value="ECO:0007669"/>
    <property type="project" value="TreeGrafter"/>
</dbReference>
<evidence type="ECO:0000256" key="2">
    <source>
        <dbReference type="ARBA" id="ARBA00004686"/>
    </source>
</evidence>
<dbReference type="CDD" id="cd08645">
    <property type="entry name" value="FMT_core_GART"/>
    <property type="match status" value="1"/>
</dbReference>
<dbReference type="InterPro" id="IPR020562">
    <property type="entry name" value="PRibGlycinamide_synth_N"/>
</dbReference>
<evidence type="ECO:0000256" key="10">
    <source>
        <dbReference type="ARBA" id="ARBA00013047"/>
    </source>
</evidence>
<evidence type="ECO:0000256" key="7">
    <source>
        <dbReference type="ARBA" id="ARBA00008696"/>
    </source>
</evidence>
<evidence type="ECO:0000256" key="20">
    <source>
        <dbReference type="ARBA" id="ARBA00022840"/>
    </source>
</evidence>
<dbReference type="EC" id="6.3.3.1" evidence="10"/>
<dbReference type="STRING" id="318479.A0A0N4UGE4"/>
<gene>
    <name evidence="29" type="ORF">DME_LOCUS9673</name>
</gene>
<dbReference type="InterPro" id="IPR011761">
    <property type="entry name" value="ATP-grasp"/>
</dbReference>
<dbReference type="GO" id="GO:0006189">
    <property type="term" value="P:'de novo' IMP biosynthetic process"/>
    <property type="evidence" value="ECO:0007669"/>
    <property type="project" value="UniProtKB-UniPathway"/>
</dbReference>
<organism evidence="30 32">
    <name type="scientific">Dracunculus medinensis</name>
    <name type="common">Guinea worm</name>
    <dbReference type="NCBI Taxonomy" id="318479"/>
    <lineage>
        <taxon>Eukaryota</taxon>
        <taxon>Metazoa</taxon>
        <taxon>Ecdysozoa</taxon>
        <taxon>Nematoda</taxon>
        <taxon>Chromadorea</taxon>
        <taxon>Rhabditida</taxon>
        <taxon>Spirurina</taxon>
        <taxon>Dracunculoidea</taxon>
        <taxon>Dracunculidae</taxon>
        <taxon>Dracunculus</taxon>
    </lineage>
</organism>
<dbReference type="OrthoDB" id="2018833at2759"/>
<dbReference type="SMART" id="SM01209">
    <property type="entry name" value="GARS_A"/>
    <property type="match status" value="1"/>
</dbReference>
<dbReference type="InterPro" id="IPR002376">
    <property type="entry name" value="Formyl_transf_N"/>
</dbReference>
<evidence type="ECO:0000256" key="24">
    <source>
        <dbReference type="ARBA" id="ARBA00032931"/>
    </source>
</evidence>
<keyword evidence="15" id="KW-0436">Ligase</keyword>
<dbReference type="InterPro" id="IPR011054">
    <property type="entry name" value="Rudment_hybrid_motif"/>
</dbReference>
<dbReference type="NCBIfam" id="TIGR00877">
    <property type="entry name" value="purD"/>
    <property type="match status" value="1"/>
</dbReference>
<dbReference type="NCBIfam" id="TIGR00639">
    <property type="entry name" value="PurN"/>
    <property type="match status" value="1"/>
</dbReference>
<dbReference type="Pfam" id="PF01071">
    <property type="entry name" value="GARS_A"/>
    <property type="match status" value="1"/>
</dbReference>
<dbReference type="PROSITE" id="PS00373">
    <property type="entry name" value="GART"/>
    <property type="match status" value="1"/>
</dbReference>
<evidence type="ECO:0000256" key="1">
    <source>
        <dbReference type="ARBA" id="ARBA00004496"/>
    </source>
</evidence>